<feature type="binding site" evidence="12">
    <location>
        <position position="63"/>
    </location>
    <ligand>
        <name>K(+)</name>
        <dbReference type="ChEBI" id="CHEBI:29103"/>
    </ligand>
</feature>
<feature type="binding site" evidence="11">
    <location>
        <position position="497"/>
    </location>
    <ligand>
        <name>(6S)-NADPHX</name>
        <dbReference type="ChEBI" id="CHEBI:64076"/>
    </ligand>
</feature>
<dbReference type="CDD" id="cd01171">
    <property type="entry name" value="YXKO-related"/>
    <property type="match status" value="1"/>
</dbReference>
<comment type="catalytic activity">
    <reaction evidence="12">
        <text>(6R)-NADHX = (6S)-NADHX</text>
        <dbReference type="Rhea" id="RHEA:32215"/>
        <dbReference type="ChEBI" id="CHEBI:64074"/>
        <dbReference type="ChEBI" id="CHEBI:64075"/>
        <dbReference type="EC" id="5.1.99.6"/>
    </reaction>
</comment>
<keyword evidence="7 11" id="KW-0456">Lyase</keyword>
<dbReference type="HAMAP" id="MF_01966">
    <property type="entry name" value="NADHX_epimerase"/>
    <property type="match status" value="1"/>
</dbReference>
<evidence type="ECO:0000256" key="13">
    <source>
        <dbReference type="SAM" id="MobiDB-lite"/>
    </source>
</evidence>
<comment type="similarity">
    <text evidence="1">In the N-terminal section; belongs to the NnrE/AIBP family.</text>
</comment>
<keyword evidence="12" id="KW-0479">Metal-binding</keyword>
<dbReference type="GO" id="GO:0052856">
    <property type="term" value="F:NAD(P)HX epimerase activity"/>
    <property type="evidence" value="ECO:0007669"/>
    <property type="project" value="UniProtKB-UniRule"/>
</dbReference>
<comment type="similarity">
    <text evidence="2">In the C-terminal section; belongs to the NnrD/CARKD family.</text>
</comment>
<proteinExistence type="inferred from homology"/>
<evidence type="ECO:0000256" key="6">
    <source>
        <dbReference type="ARBA" id="ARBA00023027"/>
    </source>
</evidence>
<feature type="domain" description="YjeF N-terminal" evidence="15">
    <location>
        <begin position="10"/>
        <end position="245"/>
    </location>
</feature>
<feature type="binding site" evidence="11">
    <location>
        <position position="576"/>
    </location>
    <ligand>
        <name>(6S)-NADPHX</name>
        <dbReference type="ChEBI" id="CHEBI:64076"/>
    </ligand>
</feature>
<feature type="binding site" evidence="12">
    <location>
        <begin position="62"/>
        <end position="66"/>
    </location>
    <ligand>
        <name>(6S)-NADPHX</name>
        <dbReference type="ChEBI" id="CHEBI:64076"/>
    </ligand>
</feature>
<dbReference type="AlphaFoldDB" id="A0A2S8SAC9"/>
<dbReference type="GO" id="GO:0110051">
    <property type="term" value="P:metabolite repair"/>
    <property type="evidence" value="ECO:0007669"/>
    <property type="project" value="TreeGrafter"/>
</dbReference>
<feature type="binding site" evidence="12">
    <location>
        <position position="183"/>
    </location>
    <ligand>
        <name>K(+)</name>
        <dbReference type="ChEBI" id="CHEBI:29103"/>
    </ligand>
</feature>
<dbReference type="InterPro" id="IPR004443">
    <property type="entry name" value="YjeF_N_dom"/>
</dbReference>
<dbReference type="InterPro" id="IPR017953">
    <property type="entry name" value="Carbohydrate_kinase_pred_CS"/>
</dbReference>
<organism evidence="16 17">
    <name type="scientific">Albidovulum denitrificans</name>
    <dbReference type="NCBI Taxonomy" id="404881"/>
    <lineage>
        <taxon>Bacteria</taxon>
        <taxon>Pseudomonadati</taxon>
        <taxon>Pseudomonadota</taxon>
        <taxon>Alphaproteobacteria</taxon>
        <taxon>Rhodobacterales</taxon>
        <taxon>Paracoccaceae</taxon>
        <taxon>Albidovulum</taxon>
    </lineage>
</organism>
<comment type="caution">
    <text evidence="16">The sequence shown here is derived from an EMBL/GenBank/DDBJ whole genome shotgun (WGS) entry which is preliminary data.</text>
</comment>
<evidence type="ECO:0000313" key="16">
    <source>
        <dbReference type="EMBL" id="PQV57791.1"/>
    </source>
</evidence>
<comment type="function">
    <text evidence="11">Catalyzes the dehydration of the S-form of NAD(P)HX at the expense of ADP, which is converted to AMP. Together with NAD(P)HX epimerase, which catalyzes the epimerization of the S- and R-forms, the enzyme allows the repair of both epimers of NAD(P)HX, a damaged form of NAD(P)H that is a result of enzymatic or heat-dependent hydration.</text>
</comment>
<dbReference type="NCBIfam" id="TIGR00197">
    <property type="entry name" value="yjeF_nterm"/>
    <property type="match status" value="1"/>
</dbReference>
<feature type="domain" description="YjeF C-terminal" evidence="14">
    <location>
        <begin position="280"/>
        <end position="630"/>
    </location>
</feature>
<keyword evidence="16" id="KW-0418">Kinase</keyword>
<evidence type="ECO:0000256" key="5">
    <source>
        <dbReference type="ARBA" id="ARBA00022857"/>
    </source>
</evidence>
<evidence type="ECO:0000256" key="4">
    <source>
        <dbReference type="ARBA" id="ARBA00022840"/>
    </source>
</evidence>
<dbReference type="GO" id="GO:0046496">
    <property type="term" value="P:nicotinamide nucleotide metabolic process"/>
    <property type="evidence" value="ECO:0007669"/>
    <property type="project" value="UniProtKB-UniRule"/>
</dbReference>
<comment type="similarity">
    <text evidence="12">Belongs to the NnrE/AIBP family.</text>
</comment>
<evidence type="ECO:0000256" key="7">
    <source>
        <dbReference type="ARBA" id="ARBA00023239"/>
    </source>
</evidence>
<comment type="caution">
    <text evidence="12">Lacks conserved residue(s) required for the propagation of feature annotation.</text>
</comment>
<feature type="compositionally biased region" description="Gly residues" evidence="13">
    <location>
        <begin position="414"/>
        <end position="432"/>
    </location>
</feature>
<feature type="region of interest" description="Disordered" evidence="13">
    <location>
        <begin position="406"/>
        <end position="466"/>
    </location>
</feature>
<accession>A0A2S8SAC9</accession>
<feature type="binding site" evidence="11">
    <location>
        <begin position="542"/>
        <end position="546"/>
    </location>
    <ligand>
        <name>AMP</name>
        <dbReference type="ChEBI" id="CHEBI:456215"/>
    </ligand>
</feature>
<dbReference type="SUPFAM" id="SSF64153">
    <property type="entry name" value="YjeF N-terminal domain-like"/>
    <property type="match status" value="1"/>
</dbReference>
<keyword evidence="17" id="KW-1185">Reference proteome</keyword>
<sequence>MTELLTAAQMRAIEQSAIASGEVTGLELMERAGRGVVEAIFEEWPELKAGSFRAVVLCGPGNNGGDGFVVARLLKEWGWEVEVFLYGDPEKLPPDARVNYERWLGLGCEVTGLKFTDEPETWRATNLMLRSDVVVDALFGTGLSRKPPDIEPFYHVVHFAFADRLWKYGVAERPFVVAVDVPTGLCSDSGRQLLAPGEYWLGEPYAAHLTVTFHQRKLGHVLDGGPHVCTKVVCIDIGLKDSASGASAPLRPRPAPQGGGEIAPTLGPGATLGGAKMPVRLTDGRALDGLAKLSTHKYTHGHALILSGGAGKGGAARLAARGALRIGAGLVTVGCPPEALAENAARLDAVMLTPMADADALGRVLEDRRINALCLGPGLGTGAREVALVACALGVPVPALSRDLCTPEARGEGEGPGSGPGRDGGIVGGGGKTDPVPGLTRDLSSNDSDGAQGGPGSGPGRGHGSRRLVLDADALTILSREPDLFAALHENCVLTPHAGEFARLFPDIAEKLAEPATKGPAYSKVDATREAAARAGCIILYKGPDTVIADPSGRCSINSAQYDRAAPWLATAGSGDVLTGFITGLLARGFAPMQAAETAAWLHVECALTFGPGLIAEDLPDQLPAVFRDLGL</sequence>
<feature type="binding site" evidence="12">
    <location>
        <position position="136"/>
    </location>
    <ligand>
        <name>K(+)</name>
        <dbReference type="ChEBI" id="CHEBI:29103"/>
    </ligand>
</feature>
<feature type="binding site" evidence="11">
    <location>
        <position position="378"/>
    </location>
    <ligand>
        <name>(6S)-NADPHX</name>
        <dbReference type="ChEBI" id="CHEBI:64076"/>
    </ligand>
</feature>
<reference evidence="16 17" key="1">
    <citation type="submission" date="2018-02" db="EMBL/GenBank/DDBJ databases">
        <title>Genomic Encyclopedia of Archaeal and Bacterial Type Strains, Phase II (KMG-II): from individual species to whole genera.</title>
        <authorList>
            <person name="Goeker M."/>
        </authorList>
    </citation>
    <scope>NUCLEOTIDE SEQUENCE [LARGE SCALE GENOMIC DNA]</scope>
    <source>
        <strain evidence="16 17">DSM 18921</strain>
    </source>
</reference>
<feature type="binding site" evidence="12">
    <location>
        <position position="180"/>
    </location>
    <ligand>
        <name>(6S)-NADPHX</name>
        <dbReference type="ChEBI" id="CHEBI:64076"/>
    </ligand>
</feature>
<evidence type="ECO:0000259" key="14">
    <source>
        <dbReference type="PROSITE" id="PS51383"/>
    </source>
</evidence>
<keyword evidence="3 11" id="KW-0547">Nucleotide-binding</keyword>
<dbReference type="EMBL" id="PVEP01000002">
    <property type="protein sequence ID" value="PQV57791.1"/>
    <property type="molecule type" value="Genomic_DNA"/>
</dbReference>
<dbReference type="Pfam" id="PF01256">
    <property type="entry name" value="Carb_kinase"/>
    <property type="match status" value="2"/>
</dbReference>
<dbReference type="RefSeq" id="WP_245884988.1">
    <property type="nucleotide sequence ID" value="NZ_PVEP01000002.1"/>
</dbReference>
<dbReference type="InterPro" id="IPR000631">
    <property type="entry name" value="CARKD"/>
</dbReference>
<evidence type="ECO:0000256" key="8">
    <source>
        <dbReference type="ARBA" id="ARBA00025153"/>
    </source>
</evidence>
<dbReference type="InterPro" id="IPR036652">
    <property type="entry name" value="YjeF_N_dom_sf"/>
</dbReference>
<dbReference type="Gene3D" id="3.40.50.10260">
    <property type="entry name" value="YjeF N-terminal domain"/>
    <property type="match status" value="1"/>
</dbReference>
<dbReference type="HAMAP" id="MF_01965">
    <property type="entry name" value="NADHX_dehydratase"/>
    <property type="match status" value="1"/>
</dbReference>
<dbReference type="EC" id="5.1.99.6" evidence="12"/>
<evidence type="ECO:0000256" key="10">
    <source>
        <dbReference type="ARBA" id="ARBA00049209"/>
    </source>
</evidence>
<dbReference type="EC" id="4.2.1.136" evidence="11"/>
<evidence type="ECO:0000256" key="3">
    <source>
        <dbReference type="ARBA" id="ARBA00022741"/>
    </source>
</evidence>
<comment type="function">
    <text evidence="8">Bifunctional enzyme that catalyzes the epimerization of the S- and R-forms of NAD(P)HX and the dehydration of the S-form of NAD(P)HX at the expense of ADP, which is converted to AMP. This allows the repair of both epimers of NAD(P)HX, a damaged form of NAD(P)H that is a result of enzymatic or heat-dependent hydration.</text>
</comment>
<dbReference type="PROSITE" id="PS01050">
    <property type="entry name" value="YJEF_C_2"/>
    <property type="match status" value="1"/>
</dbReference>
<evidence type="ECO:0000256" key="2">
    <source>
        <dbReference type="ARBA" id="ARBA00009524"/>
    </source>
</evidence>
<dbReference type="PROSITE" id="PS51383">
    <property type="entry name" value="YJEF_C_3"/>
    <property type="match status" value="1"/>
</dbReference>
<dbReference type="SUPFAM" id="SSF53613">
    <property type="entry name" value="Ribokinase-like"/>
    <property type="match status" value="2"/>
</dbReference>
<dbReference type="PANTHER" id="PTHR12592">
    <property type="entry name" value="ATP-DEPENDENT (S)-NAD(P)H-HYDRATE DEHYDRATASE FAMILY MEMBER"/>
    <property type="match status" value="1"/>
</dbReference>
<keyword evidence="6 11" id="KW-0520">NAD</keyword>
<evidence type="ECO:0000259" key="15">
    <source>
        <dbReference type="PROSITE" id="PS51385"/>
    </source>
</evidence>
<evidence type="ECO:0000256" key="1">
    <source>
        <dbReference type="ARBA" id="ARBA00006001"/>
    </source>
</evidence>
<keyword evidence="4 11" id="KW-0067">ATP-binding</keyword>
<comment type="cofactor">
    <cofactor evidence="12">
        <name>K(+)</name>
        <dbReference type="ChEBI" id="CHEBI:29103"/>
    </cofactor>
    <text evidence="12">Binds 1 potassium ion per subunit.</text>
</comment>
<keyword evidence="12" id="KW-0413">Isomerase</keyword>
<feature type="compositionally biased region" description="Gly residues" evidence="13">
    <location>
        <begin position="451"/>
        <end position="462"/>
    </location>
</feature>
<dbReference type="PANTHER" id="PTHR12592:SF0">
    <property type="entry name" value="ATP-DEPENDENT (S)-NAD(P)H-HYDRATE DEHYDRATASE"/>
    <property type="match status" value="1"/>
</dbReference>
<comment type="similarity">
    <text evidence="11">Belongs to the NnrD/CARKD family.</text>
</comment>
<dbReference type="GO" id="GO:0046872">
    <property type="term" value="F:metal ion binding"/>
    <property type="evidence" value="ECO:0007669"/>
    <property type="project" value="UniProtKB-KW"/>
</dbReference>
<comment type="cofactor">
    <cofactor evidence="11">
        <name>Mg(2+)</name>
        <dbReference type="ChEBI" id="CHEBI:18420"/>
    </cofactor>
</comment>
<feature type="region of interest" description="Disordered" evidence="13">
    <location>
        <begin position="245"/>
        <end position="267"/>
    </location>
</feature>
<evidence type="ECO:0000256" key="12">
    <source>
        <dbReference type="HAMAP-Rule" id="MF_01966"/>
    </source>
</evidence>
<comment type="catalytic activity">
    <reaction evidence="9 11">
        <text>(6S)-NADHX + ADP = AMP + phosphate + NADH + H(+)</text>
        <dbReference type="Rhea" id="RHEA:32223"/>
        <dbReference type="ChEBI" id="CHEBI:15378"/>
        <dbReference type="ChEBI" id="CHEBI:43474"/>
        <dbReference type="ChEBI" id="CHEBI:57945"/>
        <dbReference type="ChEBI" id="CHEBI:64074"/>
        <dbReference type="ChEBI" id="CHEBI:456215"/>
        <dbReference type="ChEBI" id="CHEBI:456216"/>
        <dbReference type="EC" id="4.2.1.136"/>
    </reaction>
</comment>
<comment type="catalytic activity">
    <reaction evidence="10 11">
        <text>(6S)-NADPHX + ADP = AMP + phosphate + NADPH + H(+)</text>
        <dbReference type="Rhea" id="RHEA:32235"/>
        <dbReference type="ChEBI" id="CHEBI:15378"/>
        <dbReference type="ChEBI" id="CHEBI:43474"/>
        <dbReference type="ChEBI" id="CHEBI:57783"/>
        <dbReference type="ChEBI" id="CHEBI:64076"/>
        <dbReference type="ChEBI" id="CHEBI:456215"/>
        <dbReference type="ChEBI" id="CHEBI:456216"/>
        <dbReference type="EC" id="4.2.1.136"/>
    </reaction>
</comment>
<dbReference type="GO" id="GO:0016301">
    <property type="term" value="F:kinase activity"/>
    <property type="evidence" value="ECO:0007669"/>
    <property type="project" value="UniProtKB-KW"/>
</dbReference>
<dbReference type="PROSITE" id="PS51385">
    <property type="entry name" value="YJEF_N"/>
    <property type="match status" value="1"/>
</dbReference>
<keyword evidence="5 11" id="KW-0521">NADP</keyword>
<keyword evidence="16" id="KW-0808">Transferase</keyword>
<dbReference type="Proteomes" id="UP000238338">
    <property type="component" value="Unassembled WGS sequence"/>
</dbReference>
<name>A0A2S8SAC9_9RHOB</name>
<evidence type="ECO:0000256" key="11">
    <source>
        <dbReference type="HAMAP-Rule" id="MF_01965"/>
    </source>
</evidence>
<comment type="catalytic activity">
    <reaction evidence="12">
        <text>(6R)-NADPHX = (6S)-NADPHX</text>
        <dbReference type="Rhea" id="RHEA:32227"/>
        <dbReference type="ChEBI" id="CHEBI:64076"/>
        <dbReference type="ChEBI" id="CHEBI:64077"/>
        <dbReference type="EC" id="5.1.99.6"/>
    </reaction>
</comment>
<feature type="binding site" evidence="11">
    <location>
        <position position="315"/>
    </location>
    <ligand>
        <name>(6S)-NADPHX</name>
        <dbReference type="ChEBI" id="CHEBI:64076"/>
    </ligand>
</feature>
<keyword evidence="12" id="KW-0630">Potassium</keyword>
<feature type="binding site" evidence="11">
    <location>
        <position position="575"/>
    </location>
    <ligand>
        <name>AMP</name>
        <dbReference type="ChEBI" id="CHEBI:456215"/>
    </ligand>
</feature>
<protein>
    <recommendedName>
        <fullName evidence="11 12">Multifunctional fusion protein</fullName>
    </recommendedName>
    <domain>
        <recommendedName>
            <fullName evidence="11">ADP-dependent (S)-NAD(P)H-hydrate dehydratase</fullName>
            <ecNumber evidence="11">4.2.1.136</ecNumber>
        </recommendedName>
        <alternativeName>
            <fullName evidence="11">ADP-dependent NAD(P)HX dehydratase</fullName>
        </alternativeName>
    </domain>
    <domain>
        <recommendedName>
            <fullName evidence="12">NAD(P)H-hydrate epimerase</fullName>
            <ecNumber evidence="12">5.1.99.6</ecNumber>
        </recommendedName>
        <alternativeName>
            <fullName evidence="12">NAD(P)HX epimerase</fullName>
        </alternativeName>
    </domain>
</protein>
<dbReference type="Pfam" id="PF03853">
    <property type="entry name" value="YjeF_N"/>
    <property type="match status" value="1"/>
</dbReference>
<comment type="function">
    <text evidence="12">Catalyzes the epimerization of the S- and R-forms of NAD(P)HX, a damaged form of NAD(P)H that is a result of enzymatic or heat-dependent hydration. This is a prerequisite for the S-specific NAD(P)H-hydrate dehydratase to allow the repair of both epimers of NAD(P)HX.</text>
</comment>
<dbReference type="GO" id="GO:0052855">
    <property type="term" value="F:ADP-dependent NAD(P)H-hydrate dehydratase activity"/>
    <property type="evidence" value="ECO:0007669"/>
    <property type="project" value="UniProtKB-UniRule"/>
</dbReference>
<evidence type="ECO:0000313" key="17">
    <source>
        <dbReference type="Proteomes" id="UP000238338"/>
    </source>
</evidence>
<comment type="subunit">
    <text evidence="11">Homotetramer.</text>
</comment>
<gene>
    <name evidence="11" type="primary">nnrD</name>
    <name evidence="12" type="synonym">nnrE</name>
    <name evidence="16" type="ORF">LX70_01599</name>
</gene>
<evidence type="ECO:0000256" key="9">
    <source>
        <dbReference type="ARBA" id="ARBA00048238"/>
    </source>
</evidence>
<dbReference type="InterPro" id="IPR029056">
    <property type="entry name" value="Ribokinase-like"/>
</dbReference>
<dbReference type="Gene3D" id="3.40.1190.20">
    <property type="match status" value="2"/>
</dbReference>
<dbReference type="GO" id="GO:0005524">
    <property type="term" value="F:ATP binding"/>
    <property type="evidence" value="ECO:0007669"/>
    <property type="project" value="UniProtKB-KW"/>
</dbReference>